<reference evidence="2 3" key="1">
    <citation type="submission" date="2019-05" db="EMBL/GenBank/DDBJ databases">
        <title>Another draft genome of Portunus trituberculatus and its Hox gene families provides insights of decapod evolution.</title>
        <authorList>
            <person name="Jeong J.-H."/>
            <person name="Song I."/>
            <person name="Kim S."/>
            <person name="Choi T."/>
            <person name="Kim D."/>
            <person name="Ryu S."/>
            <person name="Kim W."/>
        </authorList>
    </citation>
    <scope>NUCLEOTIDE SEQUENCE [LARGE SCALE GENOMIC DNA]</scope>
    <source>
        <tissue evidence="2">Muscle</tissue>
    </source>
</reference>
<organism evidence="2 3">
    <name type="scientific">Portunus trituberculatus</name>
    <name type="common">Swimming crab</name>
    <name type="synonym">Neptunus trituberculatus</name>
    <dbReference type="NCBI Taxonomy" id="210409"/>
    <lineage>
        <taxon>Eukaryota</taxon>
        <taxon>Metazoa</taxon>
        <taxon>Ecdysozoa</taxon>
        <taxon>Arthropoda</taxon>
        <taxon>Crustacea</taxon>
        <taxon>Multicrustacea</taxon>
        <taxon>Malacostraca</taxon>
        <taxon>Eumalacostraca</taxon>
        <taxon>Eucarida</taxon>
        <taxon>Decapoda</taxon>
        <taxon>Pleocyemata</taxon>
        <taxon>Brachyura</taxon>
        <taxon>Eubrachyura</taxon>
        <taxon>Portunoidea</taxon>
        <taxon>Portunidae</taxon>
        <taxon>Portuninae</taxon>
        <taxon>Portunus</taxon>
    </lineage>
</organism>
<evidence type="ECO:0000313" key="2">
    <source>
        <dbReference type="EMBL" id="MPC23153.1"/>
    </source>
</evidence>
<keyword evidence="3" id="KW-1185">Reference proteome</keyword>
<evidence type="ECO:0000313" key="3">
    <source>
        <dbReference type="Proteomes" id="UP000324222"/>
    </source>
</evidence>
<sequence length="129" mass="14163">MRKVTSQYRLAVLVESESVHHHHPTTSREAVATSRRPSKHAWPCLHRDVGGATERASPGGHRECHLRYRVISRQKTSRAAAATQGGGSEAYGSPPPDPTSPSSPHHATTYPKTHYSATVCVNFRTSQEK</sequence>
<protein>
    <submittedName>
        <fullName evidence="2">Uncharacterized protein</fullName>
    </submittedName>
</protein>
<comment type="caution">
    <text evidence="2">The sequence shown here is derived from an EMBL/GenBank/DDBJ whole genome shotgun (WGS) entry which is preliminary data.</text>
</comment>
<dbReference type="Proteomes" id="UP000324222">
    <property type="component" value="Unassembled WGS sequence"/>
</dbReference>
<accession>A0A5B7DQB1</accession>
<gene>
    <name evidence="2" type="ORF">E2C01_016192</name>
</gene>
<proteinExistence type="predicted"/>
<name>A0A5B7DQB1_PORTR</name>
<dbReference type="EMBL" id="VSRR010001172">
    <property type="protein sequence ID" value="MPC23153.1"/>
    <property type="molecule type" value="Genomic_DNA"/>
</dbReference>
<dbReference type="AlphaFoldDB" id="A0A5B7DQB1"/>
<feature type="region of interest" description="Disordered" evidence="1">
    <location>
        <begin position="68"/>
        <end position="111"/>
    </location>
</feature>
<feature type="region of interest" description="Disordered" evidence="1">
    <location>
        <begin position="17"/>
        <end position="41"/>
    </location>
</feature>
<evidence type="ECO:0000256" key="1">
    <source>
        <dbReference type="SAM" id="MobiDB-lite"/>
    </source>
</evidence>